<dbReference type="PROSITE" id="PS00455">
    <property type="entry name" value="AMP_BINDING"/>
    <property type="match status" value="1"/>
</dbReference>
<dbReference type="GO" id="GO:0031177">
    <property type="term" value="F:phosphopantetheine binding"/>
    <property type="evidence" value="ECO:0007669"/>
    <property type="project" value="InterPro"/>
</dbReference>
<dbReference type="GO" id="GO:0043041">
    <property type="term" value="P:amino acid activation for nonribosomal peptide biosynthetic process"/>
    <property type="evidence" value="ECO:0007669"/>
    <property type="project" value="TreeGrafter"/>
</dbReference>
<evidence type="ECO:0000259" key="6">
    <source>
        <dbReference type="PROSITE" id="PS50075"/>
    </source>
</evidence>
<dbReference type="GO" id="GO:0003824">
    <property type="term" value="F:catalytic activity"/>
    <property type="evidence" value="ECO:0007669"/>
    <property type="project" value="InterPro"/>
</dbReference>
<feature type="compositionally biased region" description="Gly residues" evidence="5">
    <location>
        <begin position="681"/>
        <end position="691"/>
    </location>
</feature>
<dbReference type="InterPro" id="IPR023213">
    <property type="entry name" value="CAT-like_dom_sf"/>
</dbReference>
<feature type="compositionally biased region" description="Basic and acidic residues" evidence="5">
    <location>
        <begin position="344"/>
        <end position="359"/>
    </location>
</feature>
<dbReference type="Proteomes" id="UP000002357">
    <property type="component" value="Plasmid pSCL4"/>
</dbReference>
<keyword evidence="3" id="KW-0596">Phosphopantetheine</keyword>
<evidence type="ECO:0000256" key="3">
    <source>
        <dbReference type="ARBA" id="ARBA00022450"/>
    </source>
</evidence>
<dbReference type="InterPro" id="IPR001242">
    <property type="entry name" value="Condensation_dom"/>
</dbReference>
<feature type="compositionally biased region" description="Polar residues" evidence="5">
    <location>
        <begin position="1103"/>
        <end position="1114"/>
    </location>
</feature>
<dbReference type="Gene3D" id="3.30.300.30">
    <property type="match status" value="1"/>
</dbReference>
<dbReference type="InterPro" id="IPR020845">
    <property type="entry name" value="AMP-binding_CS"/>
</dbReference>
<accession>D5SLJ7</accession>
<dbReference type="GO" id="GO:0044550">
    <property type="term" value="P:secondary metabolite biosynthetic process"/>
    <property type="evidence" value="ECO:0007669"/>
    <property type="project" value="TreeGrafter"/>
</dbReference>
<dbReference type="AlphaFoldDB" id="D5SLJ7"/>
<dbReference type="FunFam" id="3.40.50.980:FF:000001">
    <property type="entry name" value="Non-ribosomal peptide synthetase"/>
    <property type="match status" value="1"/>
</dbReference>
<dbReference type="InterPro" id="IPR036736">
    <property type="entry name" value="ACP-like_sf"/>
</dbReference>
<evidence type="ECO:0000256" key="1">
    <source>
        <dbReference type="ARBA" id="ARBA00001957"/>
    </source>
</evidence>
<dbReference type="SMART" id="SM00823">
    <property type="entry name" value="PKS_PP"/>
    <property type="match status" value="1"/>
</dbReference>
<dbReference type="Pfam" id="PF13193">
    <property type="entry name" value="AMP-binding_C"/>
    <property type="match status" value="1"/>
</dbReference>
<reference evidence="7 8" key="1">
    <citation type="journal article" date="2010" name="Genome Biol. Evol.">
        <title>The sequence of a 1.8-mb bacterial linear plasmid reveals a rich evolutionary reservoir of secondary metabolic pathways.</title>
        <authorList>
            <person name="Medema M.H."/>
            <person name="Trefzer A."/>
            <person name="Kovalchuk A."/>
            <person name="van den Berg M."/>
            <person name="Mueller U."/>
            <person name="Heijne W."/>
            <person name="Wu L."/>
            <person name="Alam M.T."/>
            <person name="Ronning C.M."/>
            <person name="Nierman W.C."/>
            <person name="Bovenberg R.A.L."/>
            <person name="Breitling R."/>
            <person name="Takano E."/>
        </authorList>
    </citation>
    <scope>NUCLEOTIDE SEQUENCE [LARGE SCALE GENOMIC DNA]</scope>
    <source>
        <strain evidence="8">ATCC 27064 / DSM 738 / JCM 4710 / NBRC 13307 / NCIMB 12785 / NRRL 3585 / VKM Ac-602</strain>
        <plasmid evidence="7">pSCL4</plasmid>
    </source>
</reference>
<geneLocation type="plasmid" evidence="7 8">
    <name>pSCL4</name>
</geneLocation>
<dbReference type="RefSeq" id="WP_003963613.1">
    <property type="nucleotide sequence ID" value="NZ_CM000914.1"/>
</dbReference>
<dbReference type="EMBL" id="CM000914">
    <property type="protein sequence ID" value="EFG04790.2"/>
    <property type="molecule type" value="Genomic_DNA"/>
</dbReference>
<feature type="region of interest" description="Disordered" evidence="5">
    <location>
        <begin position="664"/>
        <end position="691"/>
    </location>
</feature>
<dbReference type="GO" id="GO:0008610">
    <property type="term" value="P:lipid biosynthetic process"/>
    <property type="evidence" value="ECO:0007669"/>
    <property type="project" value="UniProtKB-ARBA"/>
</dbReference>
<feature type="region of interest" description="Disordered" evidence="5">
    <location>
        <begin position="339"/>
        <end position="360"/>
    </location>
</feature>
<dbReference type="InterPro" id="IPR045851">
    <property type="entry name" value="AMP-bd_C_sf"/>
</dbReference>
<dbReference type="CDD" id="cd12117">
    <property type="entry name" value="A_NRPS_Srf_like"/>
    <property type="match status" value="1"/>
</dbReference>
<dbReference type="SUPFAM" id="SSF56801">
    <property type="entry name" value="Acetyl-CoA synthetase-like"/>
    <property type="match status" value="1"/>
</dbReference>
<dbReference type="GO" id="GO:0017000">
    <property type="term" value="P:antibiotic biosynthetic process"/>
    <property type="evidence" value="ECO:0007669"/>
    <property type="project" value="UniProtKB-ARBA"/>
</dbReference>
<dbReference type="Gene3D" id="3.40.50.980">
    <property type="match status" value="2"/>
</dbReference>
<dbReference type="Pfam" id="PF00668">
    <property type="entry name" value="Condensation"/>
    <property type="match status" value="1"/>
</dbReference>
<comment type="cofactor">
    <cofactor evidence="1">
        <name>pantetheine 4'-phosphate</name>
        <dbReference type="ChEBI" id="CHEBI:47942"/>
    </cofactor>
</comment>
<dbReference type="InterPro" id="IPR025110">
    <property type="entry name" value="AMP-bd_C"/>
</dbReference>
<dbReference type="FunFam" id="3.30.300.30:FF:000010">
    <property type="entry name" value="Enterobactin synthetase component F"/>
    <property type="match status" value="1"/>
</dbReference>
<feature type="region of interest" description="Disordered" evidence="5">
    <location>
        <begin position="1088"/>
        <end position="1114"/>
    </location>
</feature>
<dbReference type="FunFam" id="2.30.38.10:FF:000001">
    <property type="entry name" value="Non-ribosomal peptide synthetase PvdI"/>
    <property type="match status" value="1"/>
</dbReference>
<dbReference type="PANTHER" id="PTHR45527">
    <property type="entry name" value="NONRIBOSOMAL PEPTIDE SYNTHETASE"/>
    <property type="match status" value="1"/>
</dbReference>
<dbReference type="InterPro" id="IPR020806">
    <property type="entry name" value="PKS_PP-bd"/>
</dbReference>
<keyword evidence="7" id="KW-0614">Plasmid</keyword>
<dbReference type="SUPFAM" id="SSF47336">
    <property type="entry name" value="ACP-like"/>
    <property type="match status" value="1"/>
</dbReference>
<dbReference type="GO" id="GO:0072330">
    <property type="term" value="P:monocarboxylic acid biosynthetic process"/>
    <property type="evidence" value="ECO:0007669"/>
    <property type="project" value="UniProtKB-ARBA"/>
</dbReference>
<evidence type="ECO:0000256" key="5">
    <source>
        <dbReference type="SAM" id="MobiDB-lite"/>
    </source>
</evidence>
<gene>
    <name evidence="7" type="ORF">SCLAV_p1304</name>
</gene>
<dbReference type="OrthoDB" id="2472181at2"/>
<dbReference type="InterPro" id="IPR000873">
    <property type="entry name" value="AMP-dep_synth/lig_dom"/>
</dbReference>
<sequence>MSGPAHGTPVPGPELPLSSAQSGIWFAHQLRPDSPAYNTAEYVDIPGPVDGELFERALRQVVDETESLRVRLTTGPAGPRQTVVTPLPPVLHRADLSSAPDPRGAALEWMRADLSTPVDLVRGPLLRQALFRIGPDHHLWYNRVHHIVVDGFSMSLVARRVAKVYTRLAEGRDPGGPAFGPLGLLLAEDAAYHASEQRERDREFWAARLADRPDPVSLATRSAPASGEFLRRTGVLTAPALAALRRTGHGAGTGWPTAMIATIAGYLHRVSGERDLVLGMPVTGRATGLAGPAGPAGASGRTVPGMVANVLPLRLRVDPALGLSALVRQTAAEIDALRPHQRHRTEELRRRQGEDRPERLLPGPVANIMSFYCRLEFAGVPATAHNLSNGPVEDLSFSVYDRSDGTPVRFDLDANPALYTDAELAAHHERFLRFLDTAGAEPDRPLGATDILTREERHRTLVAENRTEHPLPPTTLPRVFASRAARTPGATAVVLGDTALTYAELDARANRLAHRLIALGVRAESTVAVLMERSIDVVVSVLAISKAGGAYVPLDTRSPAARLRLVLERTGAAALLTHRATRDHGLAAGTAVPTLMVDADADADAYPEADAEAEAHPVAGDPAVPVHPDQLACVLYTSGSTGTPKGVALSHRNVLSLTAQRCWQESGSGPRADAPGPDVPGPGGSTATGGGPRMLAHSPHAFDASTLEWWVPLLNGGQVVIAPPGDLDLAAYRRLLTGHRVDTVWLTAGLFRVVAEEDPGALTGLAQVWTGGDVVPPAAVRRVLDHCPDTAVIAGYGPTESATFTTRHVLRPDRAVPGTVPIGRPMDNRRVYILDRTLSPVPPGTAGELYIAGAGVARGYLGDPVRTARRFVPCPFGGPGERMYRTGDVVRRNPDGELEFVGRVDDQVKLHGFRIEPGEIETVLAAHPEVAQATVTVVRDPAGTARLIAHVVPVTGTEPGPAPLREHVAAALPDYMVPSAFVVLDRFPLTGRGKIDRAALPVPDTAPGAAPSDPGRATPAERAVCALFAEVLGLPSVGTDDGFFALGGTSLLATRLINRVRVRLGRELTLGALFQTPTPAGLAAALDAAPAAPAEPGIPRRTTAPTSNTGSVSP</sequence>
<evidence type="ECO:0000256" key="2">
    <source>
        <dbReference type="ARBA" id="ARBA00006432"/>
    </source>
</evidence>
<evidence type="ECO:0000256" key="4">
    <source>
        <dbReference type="ARBA" id="ARBA00022553"/>
    </source>
</evidence>
<feature type="domain" description="Carrier" evidence="6">
    <location>
        <begin position="1015"/>
        <end position="1090"/>
    </location>
</feature>
<dbReference type="SUPFAM" id="SSF52777">
    <property type="entry name" value="CoA-dependent acyltransferases"/>
    <property type="match status" value="2"/>
</dbReference>
<keyword evidence="4" id="KW-0597">Phosphoprotein</keyword>
<dbReference type="InterPro" id="IPR029058">
    <property type="entry name" value="AB_hydrolase_fold"/>
</dbReference>
<dbReference type="eggNOG" id="COG1020">
    <property type="taxonomic scope" value="Bacteria"/>
</dbReference>
<dbReference type="InterPro" id="IPR009081">
    <property type="entry name" value="PP-bd_ACP"/>
</dbReference>
<dbReference type="Gene3D" id="3.40.50.1820">
    <property type="entry name" value="alpha/beta hydrolase"/>
    <property type="match status" value="1"/>
</dbReference>
<dbReference type="Gene3D" id="3.30.559.10">
    <property type="entry name" value="Chloramphenicol acetyltransferase-like domain"/>
    <property type="match status" value="1"/>
</dbReference>
<proteinExistence type="inferred from homology"/>
<dbReference type="Gene3D" id="3.30.559.30">
    <property type="entry name" value="Nonribosomal peptide synthetase, condensation domain"/>
    <property type="match status" value="1"/>
</dbReference>
<dbReference type="PANTHER" id="PTHR45527:SF1">
    <property type="entry name" value="FATTY ACID SYNTHASE"/>
    <property type="match status" value="1"/>
</dbReference>
<protein>
    <submittedName>
        <fullName evidence="7">Non-ribosomal peptide synthetase</fullName>
    </submittedName>
</protein>
<dbReference type="GO" id="GO:0005737">
    <property type="term" value="C:cytoplasm"/>
    <property type="evidence" value="ECO:0007669"/>
    <property type="project" value="TreeGrafter"/>
</dbReference>
<dbReference type="FunFam" id="1.10.1200.10:FF:000016">
    <property type="entry name" value="Non-ribosomal peptide synthase"/>
    <property type="match status" value="1"/>
</dbReference>
<dbReference type="NCBIfam" id="TIGR01733">
    <property type="entry name" value="AA-adenyl-dom"/>
    <property type="match status" value="1"/>
</dbReference>
<dbReference type="GeneID" id="93734380"/>
<dbReference type="Pfam" id="PF00550">
    <property type="entry name" value="PP-binding"/>
    <property type="match status" value="1"/>
</dbReference>
<dbReference type="PROSITE" id="PS50075">
    <property type="entry name" value="CARRIER"/>
    <property type="match status" value="1"/>
</dbReference>
<dbReference type="Gene3D" id="2.30.38.10">
    <property type="entry name" value="Luciferase, Domain 3"/>
    <property type="match status" value="1"/>
</dbReference>
<name>D5SLJ7_STRCL</name>
<evidence type="ECO:0000313" key="7">
    <source>
        <dbReference type="EMBL" id="EFG04790.2"/>
    </source>
</evidence>
<keyword evidence="8" id="KW-1185">Reference proteome</keyword>
<feature type="compositionally biased region" description="Low complexity" evidence="5">
    <location>
        <begin position="1088"/>
        <end position="1099"/>
    </location>
</feature>
<evidence type="ECO:0000313" key="8">
    <source>
        <dbReference type="Proteomes" id="UP000002357"/>
    </source>
</evidence>
<dbReference type="Pfam" id="PF00501">
    <property type="entry name" value="AMP-binding"/>
    <property type="match status" value="1"/>
</dbReference>
<organism evidence="7 8">
    <name type="scientific">Streptomyces clavuligerus</name>
    <dbReference type="NCBI Taxonomy" id="1901"/>
    <lineage>
        <taxon>Bacteria</taxon>
        <taxon>Bacillati</taxon>
        <taxon>Actinomycetota</taxon>
        <taxon>Actinomycetes</taxon>
        <taxon>Kitasatosporales</taxon>
        <taxon>Streptomycetaceae</taxon>
        <taxon>Streptomyces</taxon>
    </lineage>
</organism>
<comment type="similarity">
    <text evidence="2">Belongs to the ATP-dependent AMP-binding enzyme family.</text>
</comment>
<dbReference type="InterPro" id="IPR010071">
    <property type="entry name" value="AA_adenyl_dom"/>
</dbReference>